<dbReference type="Pfam" id="PF13649">
    <property type="entry name" value="Methyltransf_25"/>
    <property type="match status" value="1"/>
</dbReference>
<dbReference type="Proteomes" id="UP000617355">
    <property type="component" value="Unassembled WGS sequence"/>
</dbReference>
<gene>
    <name evidence="5" type="ORF">GCM10011358_26880</name>
</gene>
<keyword evidence="3" id="KW-0949">S-adenosyl-L-methionine</keyword>
<reference evidence="6" key="1">
    <citation type="journal article" date="2019" name="Int. J. Syst. Evol. Microbiol.">
        <title>The Global Catalogue of Microorganisms (GCM) 10K type strain sequencing project: providing services to taxonomists for standard genome sequencing and annotation.</title>
        <authorList>
            <consortium name="The Broad Institute Genomics Platform"/>
            <consortium name="The Broad Institute Genome Sequencing Center for Infectious Disease"/>
            <person name="Wu L."/>
            <person name="Ma J."/>
        </authorList>
    </citation>
    <scope>NUCLEOTIDE SEQUENCE [LARGE SCALE GENOMIC DNA]</scope>
    <source>
        <strain evidence="6">CGMCC 1.12922</strain>
    </source>
</reference>
<dbReference type="SUPFAM" id="SSF53335">
    <property type="entry name" value="S-adenosyl-L-methionine-dependent methyltransferases"/>
    <property type="match status" value="1"/>
</dbReference>
<dbReference type="PANTHER" id="PTHR43464:SF19">
    <property type="entry name" value="UBIQUINONE BIOSYNTHESIS O-METHYLTRANSFERASE, MITOCHONDRIAL"/>
    <property type="match status" value="1"/>
</dbReference>
<keyword evidence="6" id="KW-1185">Reference proteome</keyword>
<feature type="domain" description="Methyltransferase" evidence="4">
    <location>
        <begin position="37"/>
        <end position="130"/>
    </location>
</feature>
<dbReference type="InterPro" id="IPR029063">
    <property type="entry name" value="SAM-dependent_MTases_sf"/>
</dbReference>
<name>A0ABQ1QS35_9RHOB</name>
<comment type="caution">
    <text evidence="5">The sequence shown here is derived from an EMBL/GenBank/DDBJ whole genome shotgun (WGS) entry which is preliminary data.</text>
</comment>
<sequence>MTTDYETYYRDNPDGLGAQTAGVARLIAKHVTQGARVLDIGCGQGRDALPLARDGYDVVGVDIAPTGIADMLAAAKKDALPVTGIVADISGFTPEGHFGLLLCDRTLHMLPAPDRAAVLARLLATVAPGGCCLIADEPANMGGLRAVIAADPSGWMMLHESRNTLLARRPA</sequence>
<evidence type="ECO:0000313" key="5">
    <source>
        <dbReference type="EMBL" id="GGD41618.1"/>
    </source>
</evidence>
<evidence type="ECO:0000256" key="3">
    <source>
        <dbReference type="ARBA" id="ARBA00022691"/>
    </source>
</evidence>
<protein>
    <recommendedName>
        <fullName evidence="4">Methyltransferase domain-containing protein</fullName>
    </recommendedName>
</protein>
<keyword evidence="2" id="KW-0808">Transferase</keyword>
<evidence type="ECO:0000259" key="4">
    <source>
        <dbReference type="Pfam" id="PF13649"/>
    </source>
</evidence>
<keyword evidence="1" id="KW-0489">Methyltransferase</keyword>
<dbReference type="RefSeq" id="WP_188528584.1">
    <property type="nucleotide sequence ID" value="NZ_BMGI01000004.1"/>
</dbReference>
<dbReference type="EMBL" id="BMGI01000004">
    <property type="protein sequence ID" value="GGD41618.1"/>
    <property type="molecule type" value="Genomic_DNA"/>
</dbReference>
<dbReference type="PANTHER" id="PTHR43464">
    <property type="entry name" value="METHYLTRANSFERASE"/>
    <property type="match status" value="1"/>
</dbReference>
<dbReference type="Gene3D" id="3.40.50.150">
    <property type="entry name" value="Vaccinia Virus protein VP39"/>
    <property type="match status" value="1"/>
</dbReference>
<organism evidence="5 6">
    <name type="scientific">Sinisalibacter lacisalsi</name>
    <dbReference type="NCBI Taxonomy" id="1526570"/>
    <lineage>
        <taxon>Bacteria</taxon>
        <taxon>Pseudomonadati</taxon>
        <taxon>Pseudomonadota</taxon>
        <taxon>Alphaproteobacteria</taxon>
        <taxon>Rhodobacterales</taxon>
        <taxon>Roseobacteraceae</taxon>
        <taxon>Sinisalibacter</taxon>
    </lineage>
</organism>
<evidence type="ECO:0000256" key="1">
    <source>
        <dbReference type="ARBA" id="ARBA00022603"/>
    </source>
</evidence>
<accession>A0ABQ1QS35</accession>
<evidence type="ECO:0000256" key="2">
    <source>
        <dbReference type="ARBA" id="ARBA00022679"/>
    </source>
</evidence>
<dbReference type="CDD" id="cd02440">
    <property type="entry name" value="AdoMet_MTases"/>
    <property type="match status" value="1"/>
</dbReference>
<evidence type="ECO:0000313" key="6">
    <source>
        <dbReference type="Proteomes" id="UP000617355"/>
    </source>
</evidence>
<proteinExistence type="predicted"/>
<dbReference type="InterPro" id="IPR041698">
    <property type="entry name" value="Methyltransf_25"/>
</dbReference>